<reference evidence="1" key="1">
    <citation type="journal article" date="2013" name="Genome Biol.">
        <title>Reference genomes and transcriptomes of Nicotiana sylvestris and Nicotiana tomentosiformis.</title>
        <authorList>
            <person name="Sierro N."/>
            <person name="Battey J.N."/>
            <person name="Ouadi S."/>
            <person name="Bovet L."/>
            <person name="Goepfert S."/>
            <person name="Bakaher N."/>
            <person name="Peitsch M.C."/>
            <person name="Ivanov N.V."/>
        </authorList>
    </citation>
    <scope>NUCLEOTIDE SEQUENCE [LARGE SCALE GENOMIC DNA]</scope>
</reference>
<dbReference type="STRING" id="4096.A0A1U7X8M2"/>
<proteinExistence type="predicted"/>
<dbReference type="AlphaFoldDB" id="A0A1U7X8M2"/>
<name>A0A1U7X8M2_NICSY</name>
<sequence>MACQIVSSLAFQRLYSFSSDYSLLTKGSGSSLVILVVYVDAILLTGVDVSDISSLKRKFFHDLLAEFHSSNCSPVTYPLELNVKSKAKDEEPLPRPEQPCVPHIKATMHLLRYLKGNSDFGIFFSHSSDLSLQAYYYDSDCGFYPDSRRSVSGLLSDLGVLYVPPVPLFCDGLFSIHNARNPVFYERPKYIKLDCHFVQSKLVEGLITLSHNSSASQLGDVFTKALSSPVHHLHIIKLGVLSPSNLRKAAGIIDMG</sequence>
<dbReference type="OrthoDB" id="1287748at2759"/>
<protein>
    <submittedName>
        <fullName evidence="2">Uncharacterized protein LOC104231914</fullName>
    </submittedName>
</protein>
<dbReference type="PANTHER" id="PTHR11439:SF470">
    <property type="entry name" value="CYSTEINE-RICH RLK (RECEPTOR-LIKE PROTEIN KINASE) 8"/>
    <property type="match status" value="1"/>
</dbReference>
<keyword evidence="1" id="KW-1185">Reference proteome</keyword>
<accession>A0A1U7X8M2</accession>
<dbReference type="PANTHER" id="PTHR11439">
    <property type="entry name" value="GAG-POL-RELATED RETROTRANSPOSON"/>
    <property type="match status" value="1"/>
</dbReference>
<dbReference type="CDD" id="cd09272">
    <property type="entry name" value="RNase_HI_RT_Ty1"/>
    <property type="match status" value="1"/>
</dbReference>
<dbReference type="eggNOG" id="KOG0017">
    <property type="taxonomic scope" value="Eukaryota"/>
</dbReference>
<evidence type="ECO:0000313" key="2">
    <source>
        <dbReference type="RefSeq" id="XP_009783279.1"/>
    </source>
</evidence>
<dbReference type="Proteomes" id="UP000189701">
    <property type="component" value="Unplaced"/>
</dbReference>
<dbReference type="RefSeq" id="XP_009783279.1">
    <property type="nucleotide sequence ID" value="XM_009784977.1"/>
</dbReference>
<organism evidence="1 2">
    <name type="scientific">Nicotiana sylvestris</name>
    <name type="common">Wood tobacco</name>
    <name type="synonym">South American tobacco</name>
    <dbReference type="NCBI Taxonomy" id="4096"/>
    <lineage>
        <taxon>Eukaryota</taxon>
        <taxon>Viridiplantae</taxon>
        <taxon>Streptophyta</taxon>
        <taxon>Embryophyta</taxon>
        <taxon>Tracheophyta</taxon>
        <taxon>Spermatophyta</taxon>
        <taxon>Magnoliopsida</taxon>
        <taxon>eudicotyledons</taxon>
        <taxon>Gunneridae</taxon>
        <taxon>Pentapetalae</taxon>
        <taxon>asterids</taxon>
        <taxon>lamiids</taxon>
        <taxon>Solanales</taxon>
        <taxon>Solanaceae</taxon>
        <taxon>Nicotianoideae</taxon>
        <taxon>Nicotianeae</taxon>
        <taxon>Nicotiana</taxon>
    </lineage>
</organism>
<gene>
    <name evidence="2" type="primary">LOC104231914</name>
</gene>
<reference evidence="2" key="2">
    <citation type="submission" date="2025-08" db="UniProtKB">
        <authorList>
            <consortium name="RefSeq"/>
        </authorList>
    </citation>
    <scope>IDENTIFICATION</scope>
    <source>
        <tissue evidence="2">Leaf</tissue>
    </source>
</reference>
<evidence type="ECO:0000313" key="1">
    <source>
        <dbReference type="Proteomes" id="UP000189701"/>
    </source>
</evidence>